<dbReference type="GO" id="GO:0006310">
    <property type="term" value="P:DNA recombination"/>
    <property type="evidence" value="ECO:0007669"/>
    <property type="project" value="UniProtKB-KW"/>
</dbReference>
<dbReference type="GO" id="GO:0003677">
    <property type="term" value="F:DNA binding"/>
    <property type="evidence" value="ECO:0007669"/>
    <property type="project" value="InterPro"/>
</dbReference>
<evidence type="ECO:0000256" key="1">
    <source>
        <dbReference type="ARBA" id="ARBA00023172"/>
    </source>
</evidence>
<evidence type="ECO:0000313" key="3">
    <source>
        <dbReference type="Proteomes" id="UP000238348"/>
    </source>
</evidence>
<keyword evidence="1" id="KW-0233">DNA recombination</keyword>
<evidence type="ECO:0000313" key="2">
    <source>
        <dbReference type="EMBL" id="AUX42257.1"/>
    </source>
</evidence>
<dbReference type="Gene3D" id="1.10.443.10">
    <property type="entry name" value="Intergrase catalytic core"/>
    <property type="match status" value="1"/>
</dbReference>
<dbReference type="GO" id="GO:0015074">
    <property type="term" value="P:DNA integration"/>
    <property type="evidence" value="ECO:0007669"/>
    <property type="project" value="InterPro"/>
</dbReference>
<dbReference type="InterPro" id="IPR013762">
    <property type="entry name" value="Integrase-like_cat_sf"/>
</dbReference>
<evidence type="ECO:0008006" key="4">
    <source>
        <dbReference type="Google" id="ProtNLM"/>
    </source>
</evidence>
<accession>A0A2L0ESH0</accession>
<name>A0A2L0ESH0_SORCE</name>
<organism evidence="2 3">
    <name type="scientific">Sorangium cellulosum</name>
    <name type="common">Polyangium cellulosum</name>
    <dbReference type="NCBI Taxonomy" id="56"/>
    <lineage>
        <taxon>Bacteria</taxon>
        <taxon>Pseudomonadati</taxon>
        <taxon>Myxococcota</taxon>
        <taxon>Polyangia</taxon>
        <taxon>Polyangiales</taxon>
        <taxon>Polyangiaceae</taxon>
        <taxon>Sorangium</taxon>
    </lineage>
</organism>
<protein>
    <recommendedName>
        <fullName evidence="4">Tyr recombinase domain-containing protein</fullName>
    </recommendedName>
</protein>
<reference evidence="2 3" key="1">
    <citation type="submission" date="2015-09" db="EMBL/GenBank/DDBJ databases">
        <title>Sorangium comparison.</title>
        <authorList>
            <person name="Zaburannyi N."/>
            <person name="Bunk B."/>
            <person name="Overmann J."/>
            <person name="Mueller R."/>
        </authorList>
    </citation>
    <scope>NUCLEOTIDE SEQUENCE [LARGE SCALE GENOMIC DNA]</scope>
    <source>
        <strain evidence="2 3">So ce26</strain>
    </source>
</reference>
<gene>
    <name evidence="2" type="ORF">SOCE26_036860</name>
</gene>
<dbReference type="Proteomes" id="UP000238348">
    <property type="component" value="Chromosome"/>
</dbReference>
<sequence>MSSLTIFESASVPPLAQPPSHLRQLARRRLWARRWTLEEVGEHLGHTSIASTHRYAHLSETAIKGAVHQTPGCPGGRRCCPHLPRFRVRFHL</sequence>
<proteinExistence type="predicted"/>
<dbReference type="SUPFAM" id="SSF56349">
    <property type="entry name" value="DNA breaking-rejoining enzymes"/>
    <property type="match status" value="1"/>
</dbReference>
<dbReference type="InterPro" id="IPR011010">
    <property type="entry name" value="DNA_brk_join_enz"/>
</dbReference>
<dbReference type="EMBL" id="CP012673">
    <property type="protein sequence ID" value="AUX42257.1"/>
    <property type="molecule type" value="Genomic_DNA"/>
</dbReference>
<dbReference type="AlphaFoldDB" id="A0A2L0ESH0"/>